<organism evidence="15 16">
    <name type="scientific">Xenopus laevis</name>
    <name type="common">African clawed frog</name>
    <dbReference type="NCBI Taxonomy" id="8355"/>
    <lineage>
        <taxon>Eukaryota</taxon>
        <taxon>Metazoa</taxon>
        <taxon>Chordata</taxon>
        <taxon>Craniata</taxon>
        <taxon>Vertebrata</taxon>
        <taxon>Euteleostomi</taxon>
        <taxon>Amphibia</taxon>
        <taxon>Batrachia</taxon>
        <taxon>Anura</taxon>
        <taxon>Pipoidea</taxon>
        <taxon>Pipidae</taxon>
        <taxon>Xenopodinae</taxon>
        <taxon>Xenopus</taxon>
        <taxon>Xenopus</taxon>
    </lineage>
</organism>
<comment type="subcellular location">
    <subcellularLocation>
        <location evidence="1">Cell membrane</location>
        <topology evidence="1">Multi-pass membrane protein</topology>
    </subcellularLocation>
</comment>
<comment type="similarity">
    <text evidence="11">Belongs to the G-protein coupled receptor 1 family.</text>
</comment>
<dbReference type="InterPro" id="IPR000276">
    <property type="entry name" value="GPCR_Rhodpsn"/>
</dbReference>
<feature type="region of interest" description="Disordered" evidence="12">
    <location>
        <begin position="1"/>
        <end position="21"/>
    </location>
</feature>
<dbReference type="GO" id="GO:0007198">
    <property type="term" value="P:adenylate cyclase-inhibiting serotonin receptor signaling pathway"/>
    <property type="evidence" value="ECO:0000318"/>
    <property type="project" value="GO_Central"/>
</dbReference>
<evidence type="ECO:0000256" key="9">
    <source>
        <dbReference type="ARBA" id="ARBA00023180"/>
    </source>
</evidence>
<dbReference type="KEGG" id="xla:108719346"/>
<dbReference type="PANTHER" id="PTHR24248:SF66">
    <property type="entry name" value="OCTOPAMINE RECEPTOR BETA-3R"/>
    <property type="match status" value="1"/>
</dbReference>
<feature type="transmembrane region" description="Helical" evidence="13">
    <location>
        <begin position="192"/>
        <end position="214"/>
    </location>
</feature>
<reference evidence="16" key="1">
    <citation type="submission" date="2025-08" db="UniProtKB">
        <authorList>
            <consortium name="RefSeq"/>
        </authorList>
    </citation>
    <scope>IDENTIFICATION</scope>
    <source>
        <strain evidence="16">J_2021</strain>
        <tissue evidence="16">Erythrocytes</tissue>
    </source>
</reference>
<dbReference type="PRINTS" id="PR00237">
    <property type="entry name" value="GPCRRHODOPSN"/>
</dbReference>
<proteinExistence type="inferred from homology"/>
<accession>A0A1L8HSD5</accession>
<evidence type="ECO:0000259" key="14">
    <source>
        <dbReference type="PROSITE" id="PS50262"/>
    </source>
</evidence>
<evidence type="ECO:0000256" key="12">
    <source>
        <dbReference type="SAM" id="MobiDB-lite"/>
    </source>
</evidence>
<gene>
    <name evidence="16" type="primary">LOC108719346</name>
</gene>
<keyword evidence="5 11" id="KW-0297">G-protein coupled receptor</keyword>
<dbReference type="SMART" id="SM01381">
    <property type="entry name" value="7TM_GPCR_Srsx"/>
    <property type="match status" value="1"/>
</dbReference>
<evidence type="ECO:0000256" key="2">
    <source>
        <dbReference type="ARBA" id="ARBA00022475"/>
    </source>
</evidence>
<keyword evidence="8 11" id="KW-0675">Receptor</keyword>
<dbReference type="GO" id="GO:0030425">
    <property type="term" value="C:dendrite"/>
    <property type="evidence" value="ECO:0000318"/>
    <property type="project" value="GO_Central"/>
</dbReference>
<dbReference type="PRINTS" id="PR01102">
    <property type="entry name" value="5HT6RECEPTR"/>
</dbReference>
<protein>
    <submittedName>
        <fullName evidence="16">Trace amine-associated receptor 1</fullName>
    </submittedName>
</protein>
<dbReference type="Pfam" id="PF00001">
    <property type="entry name" value="7tm_1"/>
    <property type="match status" value="1"/>
</dbReference>
<evidence type="ECO:0000256" key="8">
    <source>
        <dbReference type="ARBA" id="ARBA00023170"/>
    </source>
</evidence>
<dbReference type="FunFam" id="1.20.1070.10:FF:000030">
    <property type="entry name" value="trace amine-associated receptor 1"/>
    <property type="match status" value="1"/>
</dbReference>
<dbReference type="OrthoDB" id="5959645at2759"/>
<keyword evidence="4 13" id="KW-1133">Transmembrane helix</keyword>
<dbReference type="RefSeq" id="XP_018123636.1">
    <property type="nucleotide sequence ID" value="XM_018268147.2"/>
</dbReference>
<dbReference type="GO" id="GO:0071880">
    <property type="term" value="P:adenylate cyclase-activating adrenergic receptor signaling pathway"/>
    <property type="evidence" value="ECO:0007669"/>
    <property type="project" value="TreeGrafter"/>
</dbReference>
<dbReference type="GO" id="GO:0043410">
    <property type="term" value="P:positive regulation of MAPK cascade"/>
    <property type="evidence" value="ECO:0007669"/>
    <property type="project" value="TreeGrafter"/>
</dbReference>
<evidence type="ECO:0000256" key="4">
    <source>
        <dbReference type="ARBA" id="ARBA00022989"/>
    </source>
</evidence>
<dbReference type="Proteomes" id="UP000186698">
    <property type="component" value="Chromosome 1L"/>
</dbReference>
<dbReference type="SUPFAM" id="SSF81321">
    <property type="entry name" value="Family A G protein-coupled receptor-like"/>
    <property type="match status" value="1"/>
</dbReference>
<dbReference type="PROSITE" id="PS50262">
    <property type="entry name" value="G_PROTEIN_RECEP_F1_2"/>
    <property type="match status" value="1"/>
</dbReference>
<keyword evidence="3 11" id="KW-0812">Transmembrane</keyword>
<feature type="transmembrane region" description="Helical" evidence="13">
    <location>
        <begin position="297"/>
        <end position="316"/>
    </location>
</feature>
<dbReference type="Gene3D" id="1.20.1070.10">
    <property type="entry name" value="Rhodopsin 7-helix transmembrane proteins"/>
    <property type="match status" value="1"/>
</dbReference>
<keyword evidence="10 11" id="KW-0807">Transducer</keyword>
<dbReference type="PaxDb" id="8355-A0A1L8HSD5"/>
<keyword evidence="15" id="KW-1185">Reference proteome</keyword>
<dbReference type="GO" id="GO:0045202">
    <property type="term" value="C:synapse"/>
    <property type="evidence" value="ECO:0007669"/>
    <property type="project" value="GOC"/>
</dbReference>
<evidence type="ECO:0000256" key="11">
    <source>
        <dbReference type="RuleBase" id="RU000688"/>
    </source>
</evidence>
<keyword evidence="7" id="KW-1015">Disulfide bond</keyword>
<feature type="transmembrane region" description="Helical" evidence="13">
    <location>
        <begin position="258"/>
        <end position="277"/>
    </location>
</feature>
<dbReference type="GO" id="GO:0051378">
    <property type="term" value="F:serotonin binding"/>
    <property type="evidence" value="ECO:0000318"/>
    <property type="project" value="GO_Central"/>
</dbReference>
<dbReference type="PANTHER" id="PTHR24248">
    <property type="entry name" value="ADRENERGIC RECEPTOR-RELATED G-PROTEIN COUPLED RECEPTOR"/>
    <property type="match status" value="1"/>
</dbReference>
<feature type="transmembrane region" description="Helical" evidence="13">
    <location>
        <begin position="70"/>
        <end position="91"/>
    </location>
</feature>
<dbReference type="GO" id="GO:0004993">
    <property type="term" value="F:G protein-coupled serotonin receptor activity"/>
    <property type="evidence" value="ECO:0000318"/>
    <property type="project" value="GO_Central"/>
</dbReference>
<dbReference type="OMA" id="WMPFFTV"/>
<evidence type="ECO:0000313" key="16">
    <source>
        <dbReference type="RefSeq" id="XP_018123636.1"/>
    </source>
</evidence>
<feature type="transmembrane region" description="Helical" evidence="13">
    <location>
        <begin position="111"/>
        <end position="128"/>
    </location>
</feature>
<evidence type="ECO:0000256" key="10">
    <source>
        <dbReference type="ARBA" id="ARBA00023224"/>
    </source>
</evidence>
<dbReference type="AlphaFoldDB" id="A0A1L8HSD5"/>
<name>A0A1L8HSD5_XENLA</name>
<dbReference type="GO" id="GO:0005886">
    <property type="term" value="C:plasma membrane"/>
    <property type="evidence" value="ECO:0000318"/>
    <property type="project" value="GO_Central"/>
</dbReference>
<evidence type="ECO:0000256" key="1">
    <source>
        <dbReference type="ARBA" id="ARBA00004651"/>
    </source>
</evidence>
<sequence>MLNTSKWLQNASRSTNSPDESCSSVVSSSTFKLILYSLTGGLIVTTFLGNILVITSIAYFKHLHSPTNSFVLSLAVADFLVGGLVMPFSMIRTIEGCWYFGSVLCRLHSSLDVMLCSASILHLSCIAFDRYYAVCNPLLYSYKMSTRRVSVLICTCWVIPMLISFAPIMLGLHLLGMEHLLQEGTCLFVVNHIYSVSASLITFYCPMTIMFVAYCKIYRAARKQALQIHDMKRNVTTQYGGDCSMKKRKYSLKRERKAAKTLGVIMGLFLFFWSPFFTANIVDPLIGYKMGMVGWEVFLWLGYVNSALNPFLYGLLHKSYRRAFFMIIGCKTCYSATSLNIDLSSTKQEKVKRKTTDLH</sequence>
<evidence type="ECO:0000256" key="6">
    <source>
        <dbReference type="ARBA" id="ARBA00023136"/>
    </source>
</evidence>
<dbReference type="STRING" id="8355.A0A1L8HSD5"/>
<evidence type="ECO:0000313" key="15">
    <source>
        <dbReference type="Proteomes" id="UP000186698"/>
    </source>
</evidence>
<dbReference type="PROSITE" id="PS00237">
    <property type="entry name" value="G_PROTEIN_RECEP_F1_1"/>
    <property type="match status" value="1"/>
</dbReference>
<feature type="transmembrane region" description="Helical" evidence="13">
    <location>
        <begin position="149"/>
        <end position="172"/>
    </location>
</feature>
<feature type="compositionally biased region" description="Polar residues" evidence="12">
    <location>
        <begin position="1"/>
        <end position="20"/>
    </location>
</feature>
<keyword evidence="6 13" id="KW-0472">Membrane</keyword>
<dbReference type="GO" id="GO:0007268">
    <property type="term" value="P:chemical synaptic transmission"/>
    <property type="evidence" value="ECO:0000318"/>
    <property type="project" value="GO_Central"/>
</dbReference>
<evidence type="ECO:0000256" key="13">
    <source>
        <dbReference type="SAM" id="Phobius"/>
    </source>
</evidence>
<evidence type="ECO:0000256" key="5">
    <source>
        <dbReference type="ARBA" id="ARBA00023040"/>
    </source>
</evidence>
<keyword evidence="2" id="KW-1003">Cell membrane</keyword>
<dbReference type="CDD" id="cd15055">
    <property type="entry name" value="7tmA_TAARs"/>
    <property type="match status" value="1"/>
</dbReference>
<dbReference type="InterPro" id="IPR017452">
    <property type="entry name" value="GPCR_Rhodpsn_7TM"/>
</dbReference>
<feature type="transmembrane region" description="Helical" evidence="13">
    <location>
        <begin position="33"/>
        <end position="58"/>
    </location>
</feature>
<feature type="domain" description="G-protein coupled receptors family 1 profile" evidence="14">
    <location>
        <begin position="49"/>
        <end position="313"/>
    </location>
</feature>
<dbReference type="GO" id="GO:0007187">
    <property type="term" value="P:G protein-coupled receptor signaling pathway, coupled to cyclic nucleotide second messenger"/>
    <property type="evidence" value="ECO:0000318"/>
    <property type="project" value="GO_Central"/>
</dbReference>
<dbReference type="GO" id="GO:0030594">
    <property type="term" value="F:neurotransmitter receptor activity"/>
    <property type="evidence" value="ECO:0000318"/>
    <property type="project" value="GO_Central"/>
</dbReference>
<evidence type="ECO:0000256" key="7">
    <source>
        <dbReference type="ARBA" id="ARBA00023157"/>
    </source>
</evidence>
<dbReference type="GeneID" id="108719346"/>
<evidence type="ECO:0000256" key="3">
    <source>
        <dbReference type="ARBA" id="ARBA00022692"/>
    </source>
</evidence>
<keyword evidence="9" id="KW-0325">Glycoprotein</keyword>